<dbReference type="AlphaFoldDB" id="A0A210PZ99"/>
<dbReference type="InterPro" id="IPR036047">
    <property type="entry name" value="F-box-like_dom_sf"/>
</dbReference>
<reference evidence="5 6" key="1">
    <citation type="journal article" date="2017" name="Nat. Ecol. Evol.">
        <title>Scallop genome provides insights into evolution of bilaterian karyotype and development.</title>
        <authorList>
            <person name="Wang S."/>
            <person name="Zhang J."/>
            <person name="Jiao W."/>
            <person name="Li J."/>
            <person name="Xun X."/>
            <person name="Sun Y."/>
            <person name="Guo X."/>
            <person name="Huan P."/>
            <person name="Dong B."/>
            <person name="Zhang L."/>
            <person name="Hu X."/>
            <person name="Sun X."/>
            <person name="Wang J."/>
            <person name="Zhao C."/>
            <person name="Wang Y."/>
            <person name="Wang D."/>
            <person name="Huang X."/>
            <person name="Wang R."/>
            <person name="Lv J."/>
            <person name="Li Y."/>
            <person name="Zhang Z."/>
            <person name="Liu B."/>
            <person name="Lu W."/>
            <person name="Hui Y."/>
            <person name="Liang J."/>
            <person name="Zhou Z."/>
            <person name="Hou R."/>
            <person name="Li X."/>
            <person name="Liu Y."/>
            <person name="Li H."/>
            <person name="Ning X."/>
            <person name="Lin Y."/>
            <person name="Zhao L."/>
            <person name="Xing Q."/>
            <person name="Dou J."/>
            <person name="Li Y."/>
            <person name="Mao J."/>
            <person name="Guo H."/>
            <person name="Dou H."/>
            <person name="Li T."/>
            <person name="Mu C."/>
            <person name="Jiang W."/>
            <person name="Fu Q."/>
            <person name="Fu X."/>
            <person name="Miao Y."/>
            <person name="Liu J."/>
            <person name="Yu Q."/>
            <person name="Li R."/>
            <person name="Liao H."/>
            <person name="Li X."/>
            <person name="Kong Y."/>
            <person name="Jiang Z."/>
            <person name="Chourrout D."/>
            <person name="Li R."/>
            <person name="Bao Z."/>
        </authorList>
    </citation>
    <scope>NUCLEOTIDE SEQUENCE [LARGE SCALE GENOMIC DNA]</scope>
    <source>
        <strain evidence="5 6">PY_sf001</strain>
    </source>
</reference>
<name>A0A210PZ99_MIZYE</name>
<dbReference type="PROSITE" id="PS50181">
    <property type="entry name" value="FBOX"/>
    <property type="match status" value="1"/>
</dbReference>
<sequence length="400" mass="45225">MDAASCFELQSWSTLPDHIVVQILLHLGPTDRYNASLVCHTWQTCFNQPCLWRHFHFRFLSTVNPKKDHMLGYSQFLAKHGHHLRGIRLTLDQSDQENRHYACRVIELLATSAGRQLSAITVTFTGENPLFYAGAEFVAALRALFGPTPPTIRPPLSQILHVDLSGLTAAYDDSVFTILAENHPNLQSLNILNRMLICKVSPSAILYLVQKCRKLTELMAYHCSLSDDILACFAESDRTPVEHLEIVCRREEKYNKTLTSEVWQGLVTAVPNLRVSLGFDHTCPLNRVKDLMQPDIPVRDLRLETFTRIFEEVNLAAAFYSSTLEKLVLQTRNSDELGAALLNLARTCKLLKSIYVYCALKKEVVEGILASSALIKEKKDYILKWTADPEPWVVGVEEGD</sequence>
<dbReference type="Gene3D" id="3.80.10.10">
    <property type="entry name" value="Ribonuclease Inhibitor"/>
    <property type="match status" value="1"/>
</dbReference>
<evidence type="ECO:0000259" key="4">
    <source>
        <dbReference type="PROSITE" id="PS50181"/>
    </source>
</evidence>
<dbReference type="FunFam" id="1.20.1280.50:FF:000005">
    <property type="entry name" value="F-box/LRR-repeat protein 3 isoform X1"/>
    <property type="match status" value="1"/>
</dbReference>
<evidence type="ECO:0000256" key="3">
    <source>
        <dbReference type="ARBA" id="ARBA00077971"/>
    </source>
</evidence>
<gene>
    <name evidence="5" type="ORF">KP79_PYT13467</name>
</gene>
<comment type="caution">
    <text evidence="5">The sequence shown here is derived from an EMBL/GenBank/DDBJ whole genome shotgun (WGS) entry which is preliminary data.</text>
</comment>
<dbReference type="InterPro" id="IPR001810">
    <property type="entry name" value="F-box_dom"/>
</dbReference>
<keyword evidence="1" id="KW-0833">Ubl conjugation pathway</keyword>
<evidence type="ECO:0000313" key="5">
    <source>
        <dbReference type="EMBL" id="OWF41827.1"/>
    </source>
</evidence>
<dbReference type="PANTHER" id="PTHR20872:SF1">
    <property type="entry name" value="F-BOX DOMAIN-CONTAINING PROTEIN"/>
    <property type="match status" value="1"/>
</dbReference>
<evidence type="ECO:0000313" key="6">
    <source>
        <dbReference type="Proteomes" id="UP000242188"/>
    </source>
</evidence>
<keyword evidence="6" id="KW-1185">Reference proteome</keyword>
<dbReference type="STRING" id="6573.A0A210PZ99"/>
<dbReference type="EMBL" id="NEDP02005352">
    <property type="protein sequence ID" value="OWF41827.1"/>
    <property type="molecule type" value="Genomic_DNA"/>
</dbReference>
<dbReference type="SUPFAM" id="SSF52047">
    <property type="entry name" value="RNI-like"/>
    <property type="match status" value="1"/>
</dbReference>
<dbReference type="InterPro" id="IPR032675">
    <property type="entry name" value="LRR_dom_sf"/>
</dbReference>
<evidence type="ECO:0000256" key="2">
    <source>
        <dbReference type="ARBA" id="ARBA00070268"/>
    </source>
</evidence>
<accession>A0A210PZ99</accession>
<dbReference type="SUPFAM" id="SSF81383">
    <property type="entry name" value="F-box domain"/>
    <property type="match status" value="1"/>
</dbReference>
<dbReference type="PANTHER" id="PTHR20872">
    <property type="match status" value="1"/>
</dbReference>
<dbReference type="Gene3D" id="1.20.1280.50">
    <property type="match status" value="1"/>
</dbReference>
<dbReference type="SMART" id="SM00256">
    <property type="entry name" value="FBOX"/>
    <property type="match status" value="1"/>
</dbReference>
<evidence type="ECO:0000256" key="1">
    <source>
        <dbReference type="ARBA" id="ARBA00022786"/>
    </source>
</evidence>
<feature type="domain" description="F-box" evidence="4">
    <location>
        <begin position="9"/>
        <end position="55"/>
    </location>
</feature>
<protein>
    <recommendedName>
        <fullName evidence="2">F-box/LRR-repeat protein 8</fullName>
    </recommendedName>
    <alternativeName>
        <fullName evidence="3">F-box and leucine-rich repeat protein 8</fullName>
    </alternativeName>
</protein>
<proteinExistence type="predicted"/>
<organism evidence="5 6">
    <name type="scientific">Mizuhopecten yessoensis</name>
    <name type="common">Japanese scallop</name>
    <name type="synonym">Patinopecten yessoensis</name>
    <dbReference type="NCBI Taxonomy" id="6573"/>
    <lineage>
        <taxon>Eukaryota</taxon>
        <taxon>Metazoa</taxon>
        <taxon>Spiralia</taxon>
        <taxon>Lophotrochozoa</taxon>
        <taxon>Mollusca</taxon>
        <taxon>Bivalvia</taxon>
        <taxon>Autobranchia</taxon>
        <taxon>Pteriomorphia</taxon>
        <taxon>Pectinida</taxon>
        <taxon>Pectinoidea</taxon>
        <taxon>Pectinidae</taxon>
        <taxon>Mizuhopecten</taxon>
    </lineage>
</organism>
<dbReference type="FunFam" id="3.80.10.10:FF:000260">
    <property type="entry name" value="F-box/LRR-repeat protein 8"/>
    <property type="match status" value="1"/>
</dbReference>
<dbReference type="Pfam" id="PF12937">
    <property type="entry name" value="F-box-like"/>
    <property type="match status" value="1"/>
</dbReference>
<dbReference type="OrthoDB" id="3219396at2759"/>
<dbReference type="Proteomes" id="UP000242188">
    <property type="component" value="Unassembled WGS sequence"/>
</dbReference>